<dbReference type="KEGG" id="emar:D1013_18605"/>
<name>A0A3G2LAG0_9FLAO</name>
<dbReference type="OrthoDB" id="639821at2"/>
<organism evidence="1 2">
    <name type="scientific">Euzebyella marina</name>
    <dbReference type="NCBI Taxonomy" id="1761453"/>
    <lineage>
        <taxon>Bacteria</taxon>
        <taxon>Pseudomonadati</taxon>
        <taxon>Bacteroidota</taxon>
        <taxon>Flavobacteriia</taxon>
        <taxon>Flavobacteriales</taxon>
        <taxon>Flavobacteriaceae</taxon>
        <taxon>Euzebyella</taxon>
    </lineage>
</organism>
<proteinExistence type="predicted"/>
<reference evidence="1 2" key="1">
    <citation type="submission" date="2018-08" db="EMBL/GenBank/DDBJ databases">
        <title>The reduced genetic potential of extracellular carbohydrate catabolism in Euzebyella marina RN62, a Flavobacteriia bacterium isolated from the hadal water.</title>
        <authorList>
            <person name="Xue C."/>
        </authorList>
    </citation>
    <scope>NUCLEOTIDE SEQUENCE [LARGE SCALE GENOMIC DNA]</scope>
    <source>
        <strain evidence="1 2">RN62</strain>
    </source>
</reference>
<evidence type="ECO:0000313" key="2">
    <source>
        <dbReference type="Proteomes" id="UP000276309"/>
    </source>
</evidence>
<dbReference type="EMBL" id="CP032050">
    <property type="protein sequence ID" value="AYN69252.1"/>
    <property type="molecule type" value="Genomic_DNA"/>
</dbReference>
<sequence>MGKRGAKIFGVSFFKAKYIFLFIGLLCLWTSSYAKGMAEVNSMPFSQLQEIPNDSTNKKTKIDISYPNSSTVWDITQPAKLEWSTINIGSEKSIRFFLALNDMVVQELGTFKNSFSVSDIILAKNISTGDAYQVVGIELFPDNKYQIAKFATPYFSIKNPISDARKKAYEEKNRQKPTPSSTKVVEPVNQFDGRNITYVKEVAFDKEDITIDIWDHGRQDDDIVSIYLNGKTVIAKHLLTYQRKRVTCKLEKGKPNDLFLYAHNLGKSPPNTVSIEITDGSTSEKIILNSDLKSCEAVQISVKP</sequence>
<keyword evidence="2" id="KW-1185">Reference proteome</keyword>
<accession>A0A3G2LAG0</accession>
<dbReference type="AlphaFoldDB" id="A0A3G2LAG0"/>
<evidence type="ECO:0000313" key="1">
    <source>
        <dbReference type="EMBL" id="AYN69252.1"/>
    </source>
</evidence>
<dbReference type="Proteomes" id="UP000276309">
    <property type="component" value="Chromosome"/>
</dbReference>
<gene>
    <name evidence="1" type="ORF">D1013_18605</name>
</gene>
<protein>
    <submittedName>
        <fullName evidence="1">Uncharacterized protein</fullName>
    </submittedName>
</protein>